<sequence>MADPNDPSPFGGRGGLQPASTSFIQTELQDELDDLNYQSPFGPGINDPIQPLTPPSERLPKETFAEDGPTSKAPTTPPRFGLPRYSSLVSQILAKKATGDAGFAEIMRKVDDGTASNQVLETFSHEVNTITYGLIKTCKAVHPENTLFVRGLSVKNCAVEVFHLLSNANPRGLNNSLSLALYALARKKPRVEKLVNKIAAGRCIVADAEILKRVMEGLKNDLDSRQMRPPSVPTAATLANKPLTDSGYGSTTDSVCLSSPAIHGHAKDDDTRTTYSIDANENIPNTRIYVDDVASNIYNKLQRLGSCKDWSILFRSLPELLNAFARHIGNASTSQANQDMMHFIQNQNHNIVNKLEHLISQRRDIKTDSPRDDPDSKSMSLSDKINMWNDKPFMKHSDSQIWENSAVVRDDDPNTNPPFAPSLYNEIVLNSKAYDWLITILKGILSLQCYNSSSKVSEIRDGILEMFPRDHVTMPQTLTHRFVFQIPIGSKVGFSLPELLVLTTSTQGMQLTRVREYVDQTWPVFGRKILGLLEKAIEGPGGALHFCMLPDTTWMAVSCYESFLIVSLRGVTHSVVACSEELSWLAAAFRYAGKCSATFATPSIRKLNSAELAMLPNLEGHQSPLHGRDDPSTKRIIGIKIEVAETSAPSTQWQKSLWHRSFRKEFTPAIIQGYPTARRPDGCPGLELSFNVLLDVVKSWTVTTIYPSLQLRGNDVTLRLVGEVDKVFYWHEAPALSSSVCLTQRFTRTSRADLSLLPTDSELRTGRHIICNCELNAENRNDGDSSVPDRSPSPSTSTSLQTGILSTSSDSVEMHRQDKGNSGFCFFLEIFRQVVQRYVSRTTNDYISDQEEDSGPVTASSSSGVSVELLRDSFQRCLLGVPSSHGAGANHQTSVPSRSGLSTTGVSSASLSRPGACKRQRLDTEESGDDQGGLPPRKRNKPLAPRSLKKPKFLACPFWKLDHGKHWDCFLKKITTISYVKQHLARRHTPAHYCQRCFAIFDDDAVLDDHVIGGSCERNPVVRLEGISQSQSKRLSQKSKGTIEQQ</sequence>
<feature type="region of interest" description="Disordered" evidence="1">
    <location>
        <begin position="885"/>
        <end position="946"/>
    </location>
</feature>
<evidence type="ECO:0000313" key="3">
    <source>
        <dbReference type="Proteomes" id="UP000554235"/>
    </source>
</evidence>
<dbReference type="PANTHER" id="PTHR38166">
    <property type="entry name" value="C2H2-TYPE DOMAIN-CONTAINING PROTEIN-RELATED"/>
    <property type="match status" value="1"/>
</dbReference>
<accession>A0A8H4P472</accession>
<feature type="compositionally biased region" description="Polar residues" evidence="1">
    <location>
        <begin position="890"/>
        <end position="911"/>
    </location>
</feature>
<gene>
    <name evidence="2" type="ORF">FALBO_15364</name>
</gene>
<feature type="compositionally biased region" description="Polar residues" evidence="1">
    <location>
        <begin position="800"/>
        <end position="811"/>
    </location>
</feature>
<feature type="compositionally biased region" description="Low complexity" evidence="1">
    <location>
        <begin position="784"/>
        <end position="799"/>
    </location>
</feature>
<proteinExistence type="predicted"/>
<evidence type="ECO:0000256" key="1">
    <source>
        <dbReference type="SAM" id="MobiDB-lite"/>
    </source>
</evidence>
<organism evidence="2 3">
    <name type="scientific">Fusarium albosuccineum</name>
    <dbReference type="NCBI Taxonomy" id="1237068"/>
    <lineage>
        <taxon>Eukaryota</taxon>
        <taxon>Fungi</taxon>
        <taxon>Dikarya</taxon>
        <taxon>Ascomycota</taxon>
        <taxon>Pezizomycotina</taxon>
        <taxon>Sordariomycetes</taxon>
        <taxon>Hypocreomycetidae</taxon>
        <taxon>Hypocreales</taxon>
        <taxon>Nectriaceae</taxon>
        <taxon>Fusarium</taxon>
        <taxon>Fusarium decemcellulare species complex</taxon>
    </lineage>
</organism>
<evidence type="ECO:0008006" key="4">
    <source>
        <dbReference type="Google" id="ProtNLM"/>
    </source>
</evidence>
<reference evidence="2 3" key="1">
    <citation type="submission" date="2020-01" db="EMBL/GenBank/DDBJ databases">
        <title>Identification and distribution of gene clusters putatively required for synthesis of sphingolipid metabolism inhibitors in phylogenetically diverse species of the filamentous fungus Fusarium.</title>
        <authorList>
            <person name="Kim H.-S."/>
            <person name="Busman M."/>
            <person name="Brown D.W."/>
            <person name="Divon H."/>
            <person name="Uhlig S."/>
            <person name="Proctor R.H."/>
        </authorList>
    </citation>
    <scope>NUCLEOTIDE SEQUENCE [LARGE SCALE GENOMIC DNA]</scope>
    <source>
        <strain evidence="2 3">NRRL 20459</strain>
    </source>
</reference>
<feature type="non-terminal residue" evidence="2">
    <location>
        <position position="1"/>
    </location>
</feature>
<protein>
    <recommendedName>
        <fullName evidence="4">C2H2-type domain-containing protein</fullName>
    </recommendedName>
</protein>
<dbReference type="OrthoDB" id="5105212at2759"/>
<dbReference type="PANTHER" id="PTHR38166:SF1">
    <property type="entry name" value="C2H2-TYPE DOMAIN-CONTAINING PROTEIN"/>
    <property type="match status" value="1"/>
</dbReference>
<feature type="compositionally biased region" description="Basic residues" evidence="1">
    <location>
        <begin position="936"/>
        <end position="946"/>
    </location>
</feature>
<dbReference type="AlphaFoldDB" id="A0A8H4P472"/>
<feature type="region of interest" description="Disordered" evidence="1">
    <location>
        <begin position="780"/>
        <end position="815"/>
    </location>
</feature>
<dbReference type="EMBL" id="JAADYS010002655">
    <property type="protein sequence ID" value="KAF4456648.1"/>
    <property type="molecule type" value="Genomic_DNA"/>
</dbReference>
<name>A0A8H4P472_9HYPO</name>
<evidence type="ECO:0000313" key="2">
    <source>
        <dbReference type="EMBL" id="KAF4456648.1"/>
    </source>
</evidence>
<keyword evidence="3" id="KW-1185">Reference proteome</keyword>
<feature type="region of interest" description="Disordered" evidence="1">
    <location>
        <begin position="1"/>
        <end position="80"/>
    </location>
</feature>
<dbReference type="Proteomes" id="UP000554235">
    <property type="component" value="Unassembled WGS sequence"/>
</dbReference>
<comment type="caution">
    <text evidence="2">The sequence shown here is derived from an EMBL/GenBank/DDBJ whole genome shotgun (WGS) entry which is preliminary data.</text>
</comment>
<feature type="compositionally biased region" description="Polar residues" evidence="1">
    <location>
        <begin position="18"/>
        <end position="27"/>
    </location>
</feature>